<sequence>MELSVKDRRAGQNNSRGRRWREVFLGALEVVVRLAYRERSVCRTERKADVGEVVIYCSRPFWFFFMAMIKRTIMEIKGARYMSYKKRYYSRFTNYSFPFIDDIRLKNK</sequence>
<dbReference type="EMBL" id="BAMD01000286">
    <property type="protein sequence ID" value="GAF06053.1"/>
    <property type="molecule type" value="Genomic_DNA"/>
</dbReference>
<reference evidence="1 2" key="1">
    <citation type="journal article" date="2014" name="Genome Announc.">
        <title>Draft Genome Sequence of Cytophaga fermentans JCM 21142T, a Facultative Anaerobe Isolated from Marine Mud.</title>
        <authorList>
            <person name="Starns D."/>
            <person name="Oshima K."/>
            <person name="Suda W."/>
            <person name="Iino T."/>
            <person name="Yuki M."/>
            <person name="Inoue J."/>
            <person name="Kitamura K."/>
            <person name="Iida T."/>
            <person name="Darby A."/>
            <person name="Hattori M."/>
            <person name="Ohkuma M."/>
        </authorList>
    </citation>
    <scope>NUCLEOTIDE SEQUENCE [LARGE SCALE GENOMIC DNA]</scope>
    <source>
        <strain evidence="1 2">JCM 21142</strain>
    </source>
</reference>
<proteinExistence type="predicted"/>
<keyword evidence="2" id="KW-1185">Reference proteome</keyword>
<dbReference type="AlphaFoldDB" id="W7YEZ6"/>
<dbReference type="Proteomes" id="UP000019402">
    <property type="component" value="Unassembled WGS sequence"/>
</dbReference>
<evidence type="ECO:0000313" key="1">
    <source>
        <dbReference type="EMBL" id="GAF06053.1"/>
    </source>
</evidence>
<organism evidence="1 2">
    <name type="scientific">Saccharicrinis fermentans DSM 9555 = JCM 21142</name>
    <dbReference type="NCBI Taxonomy" id="869213"/>
    <lineage>
        <taxon>Bacteria</taxon>
        <taxon>Pseudomonadati</taxon>
        <taxon>Bacteroidota</taxon>
        <taxon>Bacteroidia</taxon>
        <taxon>Marinilabiliales</taxon>
        <taxon>Marinilabiliaceae</taxon>
        <taxon>Saccharicrinis</taxon>
    </lineage>
</organism>
<name>W7YEZ6_9BACT</name>
<evidence type="ECO:0000313" key="2">
    <source>
        <dbReference type="Proteomes" id="UP000019402"/>
    </source>
</evidence>
<gene>
    <name evidence="1" type="ORF">JCM21142_134823</name>
</gene>
<protein>
    <submittedName>
        <fullName evidence="1">Uncharacterized protein</fullName>
    </submittedName>
</protein>
<accession>W7YEZ6</accession>
<comment type="caution">
    <text evidence="1">The sequence shown here is derived from an EMBL/GenBank/DDBJ whole genome shotgun (WGS) entry which is preliminary data.</text>
</comment>